<organism evidence="2">
    <name type="scientific">Brassica napus</name>
    <name type="common">Rape</name>
    <dbReference type="NCBI Taxonomy" id="3708"/>
    <lineage>
        <taxon>Eukaryota</taxon>
        <taxon>Viridiplantae</taxon>
        <taxon>Streptophyta</taxon>
        <taxon>Embryophyta</taxon>
        <taxon>Tracheophyta</taxon>
        <taxon>Spermatophyta</taxon>
        <taxon>Magnoliopsida</taxon>
        <taxon>eudicotyledons</taxon>
        <taxon>Gunneridae</taxon>
        <taxon>Pentapetalae</taxon>
        <taxon>rosids</taxon>
        <taxon>malvids</taxon>
        <taxon>Brassicales</taxon>
        <taxon>Brassicaceae</taxon>
        <taxon>Brassiceae</taxon>
        <taxon>Brassica</taxon>
    </lineage>
</organism>
<dbReference type="InterPro" id="IPR050194">
    <property type="entry name" value="Glycosyltransferase_grp1"/>
</dbReference>
<feature type="domain" description="Glycosyltransferase subfamily 4-like N-terminal" evidence="1">
    <location>
        <begin position="82"/>
        <end position="157"/>
    </location>
</feature>
<evidence type="ECO:0000259" key="1">
    <source>
        <dbReference type="Pfam" id="PF13439"/>
    </source>
</evidence>
<evidence type="ECO:0000313" key="2">
    <source>
        <dbReference type="EMBL" id="CAF1788184.1"/>
    </source>
</evidence>
<dbReference type="Pfam" id="PF13439">
    <property type="entry name" value="Glyco_transf_4"/>
    <property type="match status" value="1"/>
</dbReference>
<dbReference type="Proteomes" id="UP001295469">
    <property type="component" value="Chromosome C09"/>
</dbReference>
<dbReference type="InterPro" id="IPR028098">
    <property type="entry name" value="Glyco_trans_4-like_N"/>
</dbReference>
<dbReference type="PANTHER" id="PTHR45947:SF3">
    <property type="entry name" value="SULFOQUINOVOSYL TRANSFERASE SQD2"/>
    <property type="match status" value="1"/>
</dbReference>
<dbReference type="SUPFAM" id="SSF53756">
    <property type="entry name" value="UDP-Glycosyltransferase/glycogen phosphorylase"/>
    <property type="match status" value="1"/>
</dbReference>
<dbReference type="Gene3D" id="3.40.50.2000">
    <property type="entry name" value="Glycogen Phosphorylase B"/>
    <property type="match status" value="1"/>
</dbReference>
<name>A0A816J2E0_BRANA</name>
<gene>
    <name evidence="2" type="ORF">DARMORV10_C09P67290.1</name>
</gene>
<dbReference type="PANTHER" id="PTHR45947">
    <property type="entry name" value="SULFOQUINOVOSYL TRANSFERASE SQD2"/>
    <property type="match status" value="1"/>
</dbReference>
<dbReference type="AlphaFoldDB" id="A0A816J2E0"/>
<protein>
    <submittedName>
        <fullName evidence="2">(rape) hypothetical protein</fullName>
    </submittedName>
</protein>
<reference evidence="2" key="1">
    <citation type="submission" date="2021-01" db="EMBL/GenBank/DDBJ databases">
        <authorList>
            <consortium name="Genoscope - CEA"/>
            <person name="William W."/>
        </authorList>
    </citation>
    <scope>NUCLEOTIDE SEQUENCE</scope>
</reference>
<sequence length="274" mass="32126">MGSKKLINYIYLYYLLLIKQRTVYFSPGTSTSSATSLIRATFFNYYSTVEVNLLWFWKAGNMKLASKLMGHTPQRCKGYKNRFQNFIRYLPEMGDEVIVVTTHEGVPEEFYGAKVIGSRSFPCPWYQKVPLSLALSPRIISEIARFKPDIIHASSPGITVTIKKSLLEITLLIYKCMYVRKYKKWGEMARKICLDDVEVKLGELEAELFVVKAINDNWSHIESGRDPENYFKYSVQDIERIVLDFFEETMKEEDWRGRKQRFGSADQWCWRHEP</sequence>
<dbReference type="EMBL" id="HG994373">
    <property type="protein sequence ID" value="CAF1788184.1"/>
    <property type="molecule type" value="Genomic_DNA"/>
</dbReference>
<accession>A0A816J2E0</accession>
<proteinExistence type="predicted"/>